<dbReference type="OrthoDB" id="5516192at2759"/>
<organism evidence="2 3">
    <name type="scientific">Kingdonia uniflora</name>
    <dbReference type="NCBI Taxonomy" id="39325"/>
    <lineage>
        <taxon>Eukaryota</taxon>
        <taxon>Viridiplantae</taxon>
        <taxon>Streptophyta</taxon>
        <taxon>Embryophyta</taxon>
        <taxon>Tracheophyta</taxon>
        <taxon>Spermatophyta</taxon>
        <taxon>Magnoliopsida</taxon>
        <taxon>Ranunculales</taxon>
        <taxon>Circaeasteraceae</taxon>
        <taxon>Kingdonia</taxon>
    </lineage>
</organism>
<gene>
    <name evidence="2" type="ORF">GIB67_007628</name>
</gene>
<dbReference type="EMBL" id="JACGCM010001144">
    <property type="protein sequence ID" value="KAF6160987.1"/>
    <property type="molecule type" value="Genomic_DNA"/>
</dbReference>
<name>A0A7J7N1J9_9MAGN</name>
<sequence>MAPPSKVEAEEPKKMSSSSTRPVPRRESPWGLPEGETREPKAHRCNDRAEDVIYACFEGNPFKTIPGPFKLFWQCIRSKPGMGHTEKAYEVVPIKLIYACNSVTLEFTSSFLTIAMRLKMLGDAVIQIEGGMEEKHLYHVRLSSHFIETHKINRSVIFKRRRLIQCHDLSMVEKEAGLLPESSNKITRISFKDCGVSHVKFHHHDVLVVMLKMRNVLLHTMMVDTGNGIELLFQSTINQMGLTDQVEASHIDISGFNGSKE</sequence>
<dbReference type="AlphaFoldDB" id="A0A7J7N1J9"/>
<feature type="region of interest" description="Disordered" evidence="1">
    <location>
        <begin position="1"/>
        <end position="43"/>
    </location>
</feature>
<protein>
    <submittedName>
        <fullName evidence="2">Uncharacterized protein</fullName>
    </submittedName>
</protein>
<evidence type="ECO:0000313" key="3">
    <source>
        <dbReference type="Proteomes" id="UP000541444"/>
    </source>
</evidence>
<proteinExistence type="predicted"/>
<comment type="caution">
    <text evidence="2">The sequence shown here is derived from an EMBL/GenBank/DDBJ whole genome shotgun (WGS) entry which is preliminary data.</text>
</comment>
<dbReference type="Proteomes" id="UP000541444">
    <property type="component" value="Unassembled WGS sequence"/>
</dbReference>
<accession>A0A7J7N1J9</accession>
<reference evidence="2 3" key="1">
    <citation type="journal article" date="2020" name="IScience">
        <title>Genome Sequencing of the Endangered Kingdonia uniflora (Circaeasteraceae, Ranunculales) Reveals Potential Mechanisms of Evolutionary Specialization.</title>
        <authorList>
            <person name="Sun Y."/>
            <person name="Deng T."/>
            <person name="Zhang A."/>
            <person name="Moore M.J."/>
            <person name="Landis J.B."/>
            <person name="Lin N."/>
            <person name="Zhang H."/>
            <person name="Zhang X."/>
            <person name="Huang J."/>
            <person name="Zhang X."/>
            <person name="Sun H."/>
            <person name="Wang H."/>
        </authorList>
    </citation>
    <scope>NUCLEOTIDE SEQUENCE [LARGE SCALE GENOMIC DNA]</scope>
    <source>
        <strain evidence="2">TB1705</strain>
        <tissue evidence="2">Leaf</tissue>
    </source>
</reference>
<dbReference type="PANTHER" id="PTHR36706">
    <property type="entry name" value="UNNAMED PRODUCT"/>
    <property type="match status" value="1"/>
</dbReference>
<evidence type="ECO:0000313" key="2">
    <source>
        <dbReference type="EMBL" id="KAF6160987.1"/>
    </source>
</evidence>
<keyword evidence="3" id="KW-1185">Reference proteome</keyword>
<evidence type="ECO:0000256" key="1">
    <source>
        <dbReference type="SAM" id="MobiDB-lite"/>
    </source>
</evidence>